<evidence type="ECO:0000313" key="2">
    <source>
        <dbReference type="Proteomes" id="UP000199480"/>
    </source>
</evidence>
<name>A0A1H1L5G4_9ACTN</name>
<sequence>MSMTGIAGPLMVKKFSATAATDIGKTFDLHVDCRIDGWVPLLVADVLTNHAGSFTINQAAITSDGFAYVSIFQPNNNWKSETVNVTVLYVKAGMIASEERW</sequence>
<proteinExistence type="predicted"/>
<dbReference type="AlphaFoldDB" id="A0A1H1L5G4"/>
<gene>
    <name evidence="1" type="ORF">SAMN04489857_0708</name>
</gene>
<protein>
    <submittedName>
        <fullName evidence="1">Uncharacterized protein</fullName>
    </submittedName>
</protein>
<dbReference type="GeneID" id="78500078"/>
<organism evidence="1 2">
    <name type="scientific">Parafannyhessea umbonata</name>
    <dbReference type="NCBI Taxonomy" id="604330"/>
    <lineage>
        <taxon>Bacteria</taxon>
        <taxon>Bacillati</taxon>
        <taxon>Actinomycetota</taxon>
        <taxon>Coriobacteriia</taxon>
        <taxon>Coriobacteriales</taxon>
        <taxon>Atopobiaceae</taxon>
        <taxon>Parafannyhessea</taxon>
    </lineage>
</organism>
<dbReference type="EMBL" id="LT629759">
    <property type="protein sequence ID" value="SDR69778.1"/>
    <property type="molecule type" value="Genomic_DNA"/>
</dbReference>
<accession>A0A1H1L5G4</accession>
<reference evidence="2" key="1">
    <citation type="submission" date="2016-10" db="EMBL/GenBank/DDBJ databases">
        <authorList>
            <person name="Varghese N."/>
            <person name="Submissions S."/>
        </authorList>
    </citation>
    <scope>NUCLEOTIDE SEQUENCE [LARGE SCALE GENOMIC DNA]</scope>
    <source>
        <strain evidence="2">DSM 22620</strain>
    </source>
</reference>
<dbReference type="RefSeq" id="WP_090861793.1">
    <property type="nucleotide sequence ID" value="NZ_LT629759.1"/>
</dbReference>
<dbReference type="Proteomes" id="UP000199480">
    <property type="component" value="Chromosome I"/>
</dbReference>
<evidence type="ECO:0000313" key="1">
    <source>
        <dbReference type="EMBL" id="SDR69778.1"/>
    </source>
</evidence>